<sequence length="151" mass="16600">MPSSRTPAPDTPLSNLLRFIERHPDARIIDLVVDTSYLDGVLMPVLEVGAYGLRDGVSLSEAARMAYENGDDGFLYDELELLADAADIGIAHFYPRWPNATEAGDEALLAALREQVPAHVDGVPRKTYLFHHVDTQPYINLLTGKPFATHG</sequence>
<evidence type="ECO:0000313" key="1">
    <source>
        <dbReference type="EMBL" id="KAB8198374.1"/>
    </source>
</evidence>
<accession>A0A508BBX9</accession>
<comment type="caution">
    <text evidence="1">The sequence shown here is derived from an EMBL/GenBank/DDBJ whole genome shotgun (WGS) entry which is preliminary data.</text>
</comment>
<dbReference type="EMBL" id="VICD02000027">
    <property type="protein sequence ID" value="KAB8198374.1"/>
    <property type="molecule type" value="Genomic_DNA"/>
</dbReference>
<dbReference type="RefSeq" id="WP_111265443.1">
    <property type="nucleotide sequence ID" value="NZ_CP029843.1"/>
</dbReference>
<proteinExistence type="predicted"/>
<organism evidence="1 2">
    <name type="scientific">Marilutibacter maris</name>
    <dbReference type="NCBI Taxonomy" id="1605891"/>
    <lineage>
        <taxon>Bacteria</taxon>
        <taxon>Pseudomonadati</taxon>
        <taxon>Pseudomonadota</taxon>
        <taxon>Gammaproteobacteria</taxon>
        <taxon>Lysobacterales</taxon>
        <taxon>Lysobacteraceae</taxon>
        <taxon>Marilutibacter</taxon>
    </lineage>
</organism>
<reference evidence="1 2" key="1">
    <citation type="submission" date="2019-10" db="EMBL/GenBank/DDBJ databases">
        <title>Lysobacter alkalisoli sp. nov., isolated from saline-alkaline soil.</title>
        <authorList>
            <person name="Sun J.-Q."/>
        </authorList>
    </citation>
    <scope>NUCLEOTIDE SEQUENCE [LARGE SCALE GENOMIC DNA]</scope>
    <source>
        <strain evidence="1 2">KCTC 42381</strain>
    </source>
</reference>
<dbReference type="Proteomes" id="UP000320431">
    <property type="component" value="Unassembled WGS sequence"/>
</dbReference>
<dbReference type="OrthoDB" id="6024729at2"/>
<gene>
    <name evidence="1" type="ORF">FKV24_002460</name>
</gene>
<name>A0A508BBX9_9GAMM</name>
<dbReference type="AlphaFoldDB" id="A0A508BBX9"/>
<protein>
    <submittedName>
        <fullName evidence="1">Uncharacterized protein</fullName>
    </submittedName>
</protein>
<evidence type="ECO:0000313" key="2">
    <source>
        <dbReference type="Proteomes" id="UP000320431"/>
    </source>
</evidence>